<evidence type="ECO:0000256" key="3">
    <source>
        <dbReference type="ARBA" id="ARBA00022525"/>
    </source>
</evidence>
<feature type="compositionally biased region" description="Acidic residues" evidence="10">
    <location>
        <begin position="51"/>
        <end position="68"/>
    </location>
</feature>
<dbReference type="PANTHER" id="PTHR38050">
    <property type="match status" value="1"/>
</dbReference>
<comment type="subcellular location">
    <subcellularLocation>
        <location evidence="1">Secreted</location>
    </subcellularLocation>
</comment>
<dbReference type="SUPFAM" id="SSF53474">
    <property type="entry name" value="alpha/beta-Hydrolases"/>
    <property type="match status" value="1"/>
</dbReference>
<evidence type="ECO:0000256" key="9">
    <source>
        <dbReference type="ARBA" id="ARBA00025250"/>
    </source>
</evidence>
<evidence type="ECO:0000313" key="13">
    <source>
        <dbReference type="Proteomes" id="UP000237968"/>
    </source>
</evidence>
<keyword evidence="8" id="KW-0624">Polysaccharide degradation</keyword>
<comment type="caution">
    <text evidence="12">The sequence shown here is derived from an EMBL/GenBank/DDBJ whole genome shotgun (WGS) entry which is preliminary data.</text>
</comment>
<dbReference type="PROSITE" id="PS51257">
    <property type="entry name" value="PROKAR_LIPOPROTEIN"/>
    <property type="match status" value="1"/>
</dbReference>
<keyword evidence="5 11" id="KW-0732">Signal</keyword>
<keyword evidence="4" id="KW-0858">Xylan degradation</keyword>
<accession>A0A2S9XX87</accession>
<dbReference type="EMBL" id="PVNK01000156">
    <property type="protein sequence ID" value="PRP97476.1"/>
    <property type="molecule type" value="Genomic_DNA"/>
</dbReference>
<evidence type="ECO:0000256" key="8">
    <source>
        <dbReference type="ARBA" id="ARBA00023326"/>
    </source>
</evidence>
<evidence type="ECO:0000256" key="10">
    <source>
        <dbReference type="SAM" id="MobiDB-lite"/>
    </source>
</evidence>
<keyword evidence="13" id="KW-1185">Reference proteome</keyword>
<feature type="chain" id="PRO_5015393018" evidence="11">
    <location>
        <begin position="22"/>
        <end position="387"/>
    </location>
</feature>
<dbReference type="RefSeq" id="WP_181197843.1">
    <property type="nucleotide sequence ID" value="NZ_PVNK01000156.1"/>
</dbReference>
<evidence type="ECO:0000256" key="6">
    <source>
        <dbReference type="ARBA" id="ARBA00022801"/>
    </source>
</evidence>
<evidence type="ECO:0000256" key="7">
    <source>
        <dbReference type="ARBA" id="ARBA00023277"/>
    </source>
</evidence>
<dbReference type="GO" id="GO:0030600">
    <property type="term" value="F:feruloyl esterase activity"/>
    <property type="evidence" value="ECO:0007669"/>
    <property type="project" value="InterPro"/>
</dbReference>
<feature type="compositionally biased region" description="Pro residues" evidence="10">
    <location>
        <begin position="69"/>
        <end position="84"/>
    </location>
</feature>
<dbReference type="GO" id="GO:0005576">
    <property type="term" value="C:extracellular region"/>
    <property type="evidence" value="ECO:0007669"/>
    <property type="project" value="UniProtKB-SubCell"/>
</dbReference>
<gene>
    <name evidence="12" type="ORF">ENSA5_33690</name>
</gene>
<organism evidence="12 13">
    <name type="scientific">Enhygromyxa salina</name>
    <dbReference type="NCBI Taxonomy" id="215803"/>
    <lineage>
        <taxon>Bacteria</taxon>
        <taxon>Pseudomonadati</taxon>
        <taxon>Myxococcota</taxon>
        <taxon>Polyangia</taxon>
        <taxon>Nannocystales</taxon>
        <taxon>Nannocystaceae</taxon>
        <taxon>Enhygromyxa</taxon>
    </lineage>
</organism>
<comment type="function">
    <text evidence="9">Involved in degradation of plant cell walls. Hydrolyzes the feruloyl-arabinose ester bond in arabinoxylans, and the feruloyl-galactose ester bond in pectin. Active against paranitrophenyl-acetate, methyl ferulate and wheat arabinoxylan.</text>
</comment>
<evidence type="ECO:0000256" key="2">
    <source>
        <dbReference type="ARBA" id="ARBA00010278"/>
    </source>
</evidence>
<dbReference type="GO" id="GO:0045493">
    <property type="term" value="P:xylan catabolic process"/>
    <property type="evidence" value="ECO:0007669"/>
    <property type="project" value="UniProtKB-KW"/>
</dbReference>
<dbReference type="InterPro" id="IPR043595">
    <property type="entry name" value="FaeB/C/D"/>
</dbReference>
<keyword evidence="7" id="KW-0119">Carbohydrate metabolism</keyword>
<proteinExistence type="inferred from homology"/>
<dbReference type="PANTHER" id="PTHR38050:SF1">
    <property type="entry name" value="FERULOYL ESTERASE C"/>
    <property type="match status" value="1"/>
</dbReference>
<dbReference type="Gene3D" id="3.40.50.1820">
    <property type="entry name" value="alpha/beta hydrolase"/>
    <property type="match status" value="1"/>
</dbReference>
<dbReference type="InterPro" id="IPR029058">
    <property type="entry name" value="AB_hydrolase_fold"/>
</dbReference>
<comment type="similarity">
    <text evidence="2">Belongs to the faeC family.</text>
</comment>
<sequence>MHRFSSLTALACACLLLTACADDGTAEPDSESSGSGDSDDSGDTGATGDAGDGDGDGDPGDGDGDGDPVEPPALPLCGTEPPPGATLAPELPSYGGPGSCPTLETGGDTLNVMQTEHGEREFFLVTPSDAQDGEVFPIVFMYHWLGGDAVDFYDRAEAQYAADYYRFIAIIPDGRDGDDGVPFRWPFSIADDDARMDEEFAFHDDMLACVAEQFSVDKECVSAMGVSAGAMFSAMLASRHGEHLASFMSLSGGTGGSLVKPWVPATNRMPALILWGGPEDLCLGVDFDANSMELEAELEADNHFLVECVHNCTHGTPPFEPNDPKLPTFAPTWEFFLDHPFWLEDGDSPYIEYVGATGALPPAWPEWCAVGAGNAEIREGMCGGSEC</sequence>
<evidence type="ECO:0000256" key="5">
    <source>
        <dbReference type="ARBA" id="ARBA00022729"/>
    </source>
</evidence>
<evidence type="ECO:0000313" key="12">
    <source>
        <dbReference type="EMBL" id="PRP97476.1"/>
    </source>
</evidence>
<feature type="region of interest" description="Disordered" evidence="10">
    <location>
        <begin position="23"/>
        <end position="97"/>
    </location>
</feature>
<keyword evidence="6" id="KW-0378">Hydrolase</keyword>
<evidence type="ECO:0000256" key="4">
    <source>
        <dbReference type="ARBA" id="ARBA00022651"/>
    </source>
</evidence>
<feature type="signal peptide" evidence="11">
    <location>
        <begin position="1"/>
        <end position="21"/>
    </location>
</feature>
<reference evidence="12 13" key="1">
    <citation type="submission" date="2018-03" db="EMBL/GenBank/DDBJ databases">
        <title>Draft Genome Sequences of the Obligatory Marine Myxobacteria Enhygromyxa salina SWB005.</title>
        <authorList>
            <person name="Poehlein A."/>
            <person name="Moghaddam J.A."/>
            <person name="Harms H."/>
            <person name="Alanjari M."/>
            <person name="Koenig G.M."/>
            <person name="Daniel R."/>
            <person name="Schaeberle T.F."/>
        </authorList>
    </citation>
    <scope>NUCLEOTIDE SEQUENCE [LARGE SCALE GENOMIC DNA]</scope>
    <source>
        <strain evidence="12 13">SWB005</strain>
    </source>
</reference>
<dbReference type="Proteomes" id="UP000237968">
    <property type="component" value="Unassembled WGS sequence"/>
</dbReference>
<keyword evidence="3" id="KW-0964">Secreted</keyword>
<evidence type="ECO:0000256" key="1">
    <source>
        <dbReference type="ARBA" id="ARBA00004613"/>
    </source>
</evidence>
<name>A0A2S9XX87_9BACT</name>
<dbReference type="AlphaFoldDB" id="A0A2S9XX87"/>
<protein>
    <submittedName>
        <fullName evidence="12">Uncharacterized protein</fullName>
    </submittedName>
</protein>
<evidence type="ECO:0000256" key="11">
    <source>
        <dbReference type="SAM" id="SignalP"/>
    </source>
</evidence>